<dbReference type="Gene3D" id="6.10.140.1340">
    <property type="match status" value="1"/>
</dbReference>
<organism evidence="3 4">
    <name type="scientific">Nocardia mangyaensis</name>
    <dbReference type="NCBI Taxonomy" id="2213200"/>
    <lineage>
        <taxon>Bacteria</taxon>
        <taxon>Bacillati</taxon>
        <taxon>Actinomycetota</taxon>
        <taxon>Actinomycetes</taxon>
        <taxon>Mycobacteriales</taxon>
        <taxon>Nocardiaceae</taxon>
        <taxon>Nocardia</taxon>
    </lineage>
</organism>
<dbReference type="EMBL" id="CP018082">
    <property type="protein sequence ID" value="APE37054.1"/>
    <property type="molecule type" value="Genomic_DNA"/>
</dbReference>
<feature type="transmembrane region" description="Helical" evidence="1">
    <location>
        <begin position="37"/>
        <end position="58"/>
    </location>
</feature>
<evidence type="ECO:0000313" key="4">
    <source>
        <dbReference type="Proteomes" id="UP000183810"/>
    </source>
</evidence>
<proteinExistence type="predicted"/>
<evidence type="ECO:0000256" key="1">
    <source>
        <dbReference type="SAM" id="Phobius"/>
    </source>
</evidence>
<dbReference type="KEGG" id="nsl:BOX37_27485"/>
<dbReference type="InterPro" id="IPR021309">
    <property type="entry name" value="YgaP-like_TM"/>
</dbReference>
<keyword evidence="1" id="KW-0812">Transmembrane</keyword>
<dbReference type="Proteomes" id="UP000183810">
    <property type="component" value="Chromosome"/>
</dbReference>
<keyword evidence="1" id="KW-0472">Membrane</keyword>
<reference evidence="3" key="1">
    <citation type="submission" date="2016-11" db="EMBL/GenBank/DDBJ databases">
        <authorList>
            <person name="Jaros S."/>
            <person name="Januszkiewicz K."/>
            <person name="Wedrychowicz H."/>
        </authorList>
    </citation>
    <scope>NUCLEOTIDE SEQUENCE [LARGE SCALE GENOMIC DNA]</scope>
    <source>
        <strain evidence="3">Y48</strain>
    </source>
</reference>
<feature type="domain" description="Inner membrane protein YgaP-like transmembrane" evidence="2">
    <location>
        <begin position="12"/>
        <end position="65"/>
    </location>
</feature>
<sequence length="79" mass="8438">MALPPRPHEWTITRLVPALAGTLVLLSVLLSVTLSSWWLILAALVGANLLLYSAAGWCPATLVMRRLGLTDTTCPTPTA</sequence>
<dbReference type="Pfam" id="PF11127">
    <property type="entry name" value="YgaP-like_TM"/>
    <property type="match status" value="1"/>
</dbReference>
<dbReference type="AlphaFoldDB" id="A0A1J0VYH1"/>
<accession>A0A1J0VYH1</accession>
<evidence type="ECO:0000313" key="3">
    <source>
        <dbReference type="EMBL" id="APE37054.1"/>
    </source>
</evidence>
<feature type="transmembrane region" description="Helical" evidence="1">
    <location>
        <begin position="12"/>
        <end position="31"/>
    </location>
</feature>
<name>A0A1J0VYH1_9NOCA</name>
<dbReference type="OrthoDB" id="9799383at2"/>
<evidence type="ECO:0000259" key="2">
    <source>
        <dbReference type="Pfam" id="PF11127"/>
    </source>
</evidence>
<dbReference type="RefSeq" id="WP_071930228.1">
    <property type="nucleotide sequence ID" value="NZ_CP018082.1"/>
</dbReference>
<gene>
    <name evidence="3" type="ORF">BOX37_27485</name>
</gene>
<protein>
    <recommendedName>
        <fullName evidence="2">Inner membrane protein YgaP-like transmembrane domain-containing protein</fullName>
    </recommendedName>
</protein>
<keyword evidence="1" id="KW-1133">Transmembrane helix</keyword>
<keyword evidence="4" id="KW-1185">Reference proteome</keyword>